<keyword evidence="2" id="KW-0732">Signal</keyword>
<evidence type="ECO:0000313" key="4">
    <source>
        <dbReference type="Proteomes" id="UP001193035"/>
    </source>
</evidence>
<organism evidence="3 4">
    <name type="scientific">Ruegeria sediminis</name>
    <dbReference type="NCBI Taxonomy" id="2583820"/>
    <lineage>
        <taxon>Bacteria</taxon>
        <taxon>Pseudomonadati</taxon>
        <taxon>Pseudomonadota</taxon>
        <taxon>Alphaproteobacteria</taxon>
        <taxon>Rhodobacterales</taxon>
        <taxon>Roseobacteraceae</taxon>
        <taxon>Ruegeria</taxon>
    </lineage>
</organism>
<dbReference type="Gene3D" id="2.40.160.10">
    <property type="entry name" value="Porin"/>
    <property type="match status" value="1"/>
</dbReference>
<comment type="caution">
    <text evidence="3">The sequence shown here is derived from an EMBL/GenBank/DDBJ whole genome shotgun (WGS) entry which is preliminary data.</text>
</comment>
<evidence type="ECO:0000256" key="2">
    <source>
        <dbReference type="SAM" id="SignalP"/>
    </source>
</evidence>
<accession>A0ABY2WW81</accession>
<feature type="compositionally biased region" description="Polar residues" evidence="1">
    <location>
        <begin position="33"/>
        <end position="45"/>
    </location>
</feature>
<feature type="compositionally biased region" description="Polar residues" evidence="1">
    <location>
        <begin position="81"/>
        <end position="91"/>
    </location>
</feature>
<dbReference type="EMBL" id="VCPD01000004">
    <property type="protein sequence ID" value="TMV07018.1"/>
    <property type="molecule type" value="Genomic_DNA"/>
</dbReference>
<feature type="region of interest" description="Disordered" evidence="1">
    <location>
        <begin position="33"/>
        <end position="91"/>
    </location>
</feature>
<proteinExistence type="predicted"/>
<keyword evidence="4" id="KW-1185">Reference proteome</keyword>
<sequence>MGKNKKKLSLALAGGAASIIAVAPAIGQQYPTQVPAQVASGQQLTAPQVLGQQPQVPGQQSAGQQSSDQQSSGQQSSGDLTTLQQTPGQQASAQLIQNPVVRQLAQNPARRLARPGLLQTGVGRGPSVTLDYLSTFRYDDNLRLTDPSLGSTTRWENILGLGVVNQTPNSTLTFDLSGLFRIYDEPVLGSDTEFVDPFTRFSYQRDSANSQFGAALEYRETDLNFSRSLTDINLDGIIDSSDITTSAGIRTATFGNLDWQTGINDPLGFQFGYFHRERDYRDTTDPNLFNNRTDNFSVAALMRYSPVLQGNVRLSYEEFKAEDTVQTDRNTTTLSTGVSYDVSSVTTVNADIGIRQVDETFRALNTNSVTEDYVALFTWSKALPDGTANAVLDHTFGVNGSRTSATVGRSYQRANGSLDFNVGLTEGPFGETTWIGDLGLLYSLNTSQFAARLQRRVGTSTQSRETRQTLAYLAYDYFINPISAVSFSLDFADQEDEGPGAANPRQRANFTAAYTRAITNDWAMSFGYQHQFDDQGGTTASGNSVYFTLGRQFTLKP</sequence>
<dbReference type="SUPFAM" id="SSF56935">
    <property type="entry name" value="Porins"/>
    <property type="match status" value="2"/>
</dbReference>
<dbReference type="Proteomes" id="UP001193035">
    <property type="component" value="Unassembled WGS sequence"/>
</dbReference>
<dbReference type="RefSeq" id="WP_138842874.1">
    <property type="nucleotide sequence ID" value="NZ_VCPD01000004.1"/>
</dbReference>
<feature type="chain" id="PRO_5046642638" description="TIGR03016 family PEP-CTERM system-associated outer membrane protein" evidence="2">
    <location>
        <begin position="24"/>
        <end position="557"/>
    </location>
</feature>
<feature type="signal peptide" evidence="2">
    <location>
        <begin position="1"/>
        <end position="23"/>
    </location>
</feature>
<name>A0ABY2WW81_9RHOB</name>
<gene>
    <name evidence="3" type="ORF">FGK63_12955</name>
</gene>
<evidence type="ECO:0000256" key="1">
    <source>
        <dbReference type="SAM" id="MobiDB-lite"/>
    </source>
</evidence>
<dbReference type="InterPro" id="IPR023614">
    <property type="entry name" value="Porin_dom_sf"/>
</dbReference>
<reference evidence="3 4" key="1">
    <citation type="submission" date="2019-05" db="EMBL/GenBank/DDBJ databases">
        <title>Ruegeria sp. nov., isolated from tidal flat.</title>
        <authorList>
            <person name="Kim W."/>
        </authorList>
    </citation>
    <scope>NUCLEOTIDE SEQUENCE [LARGE SCALE GENOMIC DNA]</scope>
    <source>
        <strain evidence="3 4">CAU 1488</strain>
    </source>
</reference>
<feature type="compositionally biased region" description="Low complexity" evidence="1">
    <location>
        <begin position="46"/>
        <end position="80"/>
    </location>
</feature>
<protein>
    <recommendedName>
        <fullName evidence="5">TIGR03016 family PEP-CTERM system-associated outer membrane protein</fullName>
    </recommendedName>
</protein>
<evidence type="ECO:0008006" key="5">
    <source>
        <dbReference type="Google" id="ProtNLM"/>
    </source>
</evidence>
<evidence type="ECO:0000313" key="3">
    <source>
        <dbReference type="EMBL" id="TMV07018.1"/>
    </source>
</evidence>